<dbReference type="PANTHER" id="PTHR21621">
    <property type="entry name" value="RIBOSOMAL PROTEIN S6 MODIFICATION PROTEIN"/>
    <property type="match status" value="1"/>
</dbReference>
<keyword evidence="1" id="KW-0067">ATP-binding</keyword>
<dbReference type="SUPFAM" id="SSF56059">
    <property type="entry name" value="Glutathione synthetase ATP-binding domain-like"/>
    <property type="match status" value="1"/>
</dbReference>
<dbReference type="GO" id="GO:0005737">
    <property type="term" value="C:cytoplasm"/>
    <property type="evidence" value="ECO:0007669"/>
    <property type="project" value="TreeGrafter"/>
</dbReference>
<evidence type="ECO:0000313" key="4">
    <source>
        <dbReference type="Proteomes" id="UP000246722"/>
    </source>
</evidence>
<dbReference type="OrthoDB" id="4789744at2"/>
<sequence length="334" mass="35910">MSSLSDIPVVHVLHENPDWFGPFQAAFEAAGVPYREWLLVDGVLDLDEAPPAGIFWSRISASAHTRGHNLSKDYTRSVLNWLDAYGARTVNGRRTIELEVSKVDQLTRLRAQGFDVPRTRVVVGTHLLVEAAQDFPTPFITKHNQGGKGLGVQKFNSAAELAAAIDAGLYEEPEDGISLLQEFVVAARPEVTRVEIVGDEFIYAITADTARGGYQLCPADACAIDPTTGALLLPPGATILPEAGQQIFALREGFDHPIIDRYRAFLRAEGIEVAGIEFIETADGRIVTYDVNTNTNYNALIEADAPKSGPGAIVAYLAGLLAEAYPAVPVAAGA</sequence>
<dbReference type="GO" id="GO:0009432">
    <property type="term" value="P:SOS response"/>
    <property type="evidence" value="ECO:0007669"/>
    <property type="project" value="TreeGrafter"/>
</dbReference>
<dbReference type="Proteomes" id="UP000246722">
    <property type="component" value="Unassembled WGS sequence"/>
</dbReference>
<evidence type="ECO:0000313" key="3">
    <source>
        <dbReference type="EMBL" id="PXA71897.1"/>
    </source>
</evidence>
<organism evidence="3 4">
    <name type="scientific">Cryobacterium arcticum</name>
    <dbReference type="NCBI Taxonomy" id="670052"/>
    <lineage>
        <taxon>Bacteria</taxon>
        <taxon>Bacillati</taxon>
        <taxon>Actinomycetota</taxon>
        <taxon>Actinomycetes</taxon>
        <taxon>Micrococcales</taxon>
        <taxon>Microbacteriaceae</taxon>
        <taxon>Cryobacterium</taxon>
    </lineage>
</organism>
<keyword evidence="3" id="KW-0436">Ligase</keyword>
<dbReference type="PROSITE" id="PS50975">
    <property type="entry name" value="ATP_GRASP"/>
    <property type="match status" value="1"/>
</dbReference>
<dbReference type="EMBL" id="QHLY01000005">
    <property type="protein sequence ID" value="PXA71897.1"/>
    <property type="molecule type" value="Genomic_DNA"/>
</dbReference>
<gene>
    <name evidence="3" type="ORF">CTB96_02975</name>
</gene>
<dbReference type="Gene3D" id="3.30.470.20">
    <property type="entry name" value="ATP-grasp fold, B domain"/>
    <property type="match status" value="1"/>
</dbReference>
<dbReference type="GO" id="GO:0005524">
    <property type="term" value="F:ATP binding"/>
    <property type="evidence" value="ECO:0007669"/>
    <property type="project" value="UniProtKB-UniRule"/>
</dbReference>
<dbReference type="PANTHER" id="PTHR21621:SF0">
    <property type="entry name" value="BETA-CITRYLGLUTAMATE SYNTHASE B-RELATED"/>
    <property type="match status" value="1"/>
</dbReference>
<comment type="caution">
    <text evidence="3">The sequence shown here is derived from an EMBL/GenBank/DDBJ whole genome shotgun (WGS) entry which is preliminary data.</text>
</comment>
<name>A0A318A3F7_9MICO</name>
<evidence type="ECO:0000256" key="1">
    <source>
        <dbReference type="PROSITE-ProRule" id="PRU00409"/>
    </source>
</evidence>
<protein>
    <submittedName>
        <fullName evidence="3">Alpha-L-glutamate ligase</fullName>
    </submittedName>
</protein>
<keyword evidence="4" id="KW-1185">Reference proteome</keyword>
<feature type="domain" description="ATP-grasp" evidence="2">
    <location>
        <begin position="106"/>
        <end position="321"/>
    </location>
</feature>
<dbReference type="InterPro" id="IPR011761">
    <property type="entry name" value="ATP-grasp"/>
</dbReference>
<accession>A0A318A3F7</accession>
<dbReference type="RefSeq" id="WP_110125420.1">
    <property type="nucleotide sequence ID" value="NZ_QHLY01000005.1"/>
</dbReference>
<evidence type="ECO:0000259" key="2">
    <source>
        <dbReference type="PROSITE" id="PS50975"/>
    </source>
</evidence>
<dbReference type="GO" id="GO:0018169">
    <property type="term" value="F:ribosomal S6-glutamic acid ligase activity"/>
    <property type="evidence" value="ECO:0007669"/>
    <property type="project" value="TreeGrafter"/>
</dbReference>
<reference evidence="3 4" key="1">
    <citation type="submission" date="2018-05" db="EMBL/GenBank/DDBJ databases">
        <title>Genetic diversity of glacier-inhabiting Cryobacterium bacteria in China and description of Cryobacterium mengkeensis sp. nov. and Arthrobacter glacialis sp. nov.</title>
        <authorList>
            <person name="Liu Q."/>
            <person name="Xin Y.-H."/>
        </authorList>
    </citation>
    <scope>NUCLEOTIDE SEQUENCE [LARGE SCALE GENOMIC DNA]</scope>
    <source>
        <strain evidence="3 4">SK-1</strain>
    </source>
</reference>
<proteinExistence type="predicted"/>
<dbReference type="GO" id="GO:0046872">
    <property type="term" value="F:metal ion binding"/>
    <property type="evidence" value="ECO:0007669"/>
    <property type="project" value="InterPro"/>
</dbReference>
<dbReference type="AlphaFoldDB" id="A0A318A3F7"/>
<keyword evidence="1" id="KW-0547">Nucleotide-binding</keyword>